<evidence type="ECO:0000256" key="1">
    <source>
        <dbReference type="SAM" id="MobiDB-lite"/>
    </source>
</evidence>
<feature type="region of interest" description="Disordered" evidence="1">
    <location>
        <begin position="1"/>
        <end position="23"/>
    </location>
</feature>
<proteinExistence type="predicted"/>
<dbReference type="GeneTree" id="ENSGT00940000156823"/>
<dbReference type="EMBL" id="AGTP01110949">
    <property type="status" value="NOT_ANNOTATED_CDS"/>
    <property type="molecule type" value="Genomic_DNA"/>
</dbReference>
<evidence type="ECO:0000313" key="3">
    <source>
        <dbReference type="Proteomes" id="UP000005215"/>
    </source>
</evidence>
<reference evidence="2" key="2">
    <citation type="submission" date="2025-08" db="UniProtKB">
        <authorList>
            <consortium name="Ensembl"/>
        </authorList>
    </citation>
    <scope>IDENTIFICATION</scope>
</reference>
<dbReference type="EMBL" id="AGTP01110947">
    <property type="status" value="NOT_ANNOTATED_CDS"/>
    <property type="molecule type" value="Genomic_DNA"/>
</dbReference>
<evidence type="ECO:0000313" key="2">
    <source>
        <dbReference type="Ensembl" id="ENSSTOP00000025846.1"/>
    </source>
</evidence>
<name>A0A287CX38_ICTTR</name>
<organism evidence="2 3">
    <name type="scientific">Ictidomys tridecemlineatus</name>
    <name type="common">Thirteen-lined ground squirrel</name>
    <name type="synonym">Spermophilus tridecemlineatus</name>
    <dbReference type="NCBI Taxonomy" id="43179"/>
    <lineage>
        <taxon>Eukaryota</taxon>
        <taxon>Metazoa</taxon>
        <taxon>Chordata</taxon>
        <taxon>Craniata</taxon>
        <taxon>Vertebrata</taxon>
        <taxon>Euteleostomi</taxon>
        <taxon>Mammalia</taxon>
        <taxon>Eutheria</taxon>
        <taxon>Euarchontoglires</taxon>
        <taxon>Glires</taxon>
        <taxon>Rodentia</taxon>
        <taxon>Sciuromorpha</taxon>
        <taxon>Sciuridae</taxon>
        <taxon>Xerinae</taxon>
        <taxon>Marmotini</taxon>
        <taxon>Ictidomys</taxon>
    </lineage>
</organism>
<reference evidence="3" key="1">
    <citation type="submission" date="2011-11" db="EMBL/GenBank/DDBJ databases">
        <title>The Draft Genome of Spermophilus tridecemlineatus.</title>
        <authorList>
            <consortium name="The Broad Institute Genome Assembly &amp; Analysis Group"/>
            <consortium name="Computational R&amp;D Group"/>
            <consortium name="and Sequencing Platform"/>
            <person name="Di Palma F."/>
            <person name="Alfoldi J."/>
            <person name="Johnson J."/>
            <person name="Berlin A."/>
            <person name="Gnerre S."/>
            <person name="Jaffe D."/>
            <person name="MacCallum I."/>
            <person name="Young S."/>
            <person name="Walker B.J."/>
            <person name="Lindblad-Toh K."/>
        </authorList>
    </citation>
    <scope>NUCLEOTIDE SEQUENCE [LARGE SCALE GENOMIC DNA]</scope>
</reference>
<dbReference type="Proteomes" id="UP000005215">
    <property type="component" value="Unassembled WGS sequence"/>
</dbReference>
<dbReference type="AlphaFoldDB" id="A0A287CX38"/>
<dbReference type="EMBL" id="AGTP01110951">
    <property type="status" value="NOT_ANNOTATED_CDS"/>
    <property type="molecule type" value="Genomic_DNA"/>
</dbReference>
<reference evidence="2" key="3">
    <citation type="submission" date="2025-09" db="UniProtKB">
        <authorList>
            <consortium name="Ensembl"/>
        </authorList>
    </citation>
    <scope>IDENTIFICATION</scope>
</reference>
<protein>
    <submittedName>
        <fullName evidence="2">ELAV like RNA binding protein 2</fullName>
    </submittedName>
</protein>
<accession>A0A287CX38</accession>
<dbReference type="EMBL" id="AGTP01110950">
    <property type="status" value="NOT_ANNOTATED_CDS"/>
    <property type="molecule type" value="Genomic_DNA"/>
</dbReference>
<dbReference type="EMBL" id="AGTP01110946">
    <property type="status" value="NOT_ANNOTATED_CDS"/>
    <property type="molecule type" value="Genomic_DNA"/>
</dbReference>
<sequence>METQLSNGPTCNNTANGPSTINN</sequence>
<gene>
    <name evidence="2" type="primary">ELAVL2</name>
</gene>
<keyword evidence="3" id="KW-1185">Reference proteome</keyword>
<dbReference type="Ensembl" id="ENSSTOT00000031397.1">
    <property type="protein sequence ID" value="ENSSTOP00000025846.1"/>
    <property type="gene ID" value="ENSSTOG00000007792.3"/>
</dbReference>
<dbReference type="EMBL" id="AGTP01110948">
    <property type="status" value="NOT_ANNOTATED_CDS"/>
    <property type="molecule type" value="Genomic_DNA"/>
</dbReference>